<reference evidence="8 9" key="2">
    <citation type="journal article" date="2013" name="IMA Fungus">
        <title>IMA Genome-F 1: Ceratocystis fimbriata: Draft nuclear genome sequence for the plant pathogen, Ceratocystis fimbriata.</title>
        <authorList>
            <person name="Wilken P.M."/>
            <person name="Steenkamp E.T."/>
            <person name="Wingfield M.J."/>
            <person name="de Beer Z.W."/>
            <person name="Wingfield B.D."/>
        </authorList>
    </citation>
    <scope>NUCLEOTIDE SEQUENCE [LARGE SCALE GENOMIC DNA]</scope>
    <source>
        <strain evidence="8 9">CBS 114723</strain>
    </source>
</reference>
<organism evidence="8 9">
    <name type="scientific">Ceratocystis fimbriata CBS 114723</name>
    <dbReference type="NCBI Taxonomy" id="1035309"/>
    <lineage>
        <taxon>Eukaryota</taxon>
        <taxon>Fungi</taxon>
        <taxon>Dikarya</taxon>
        <taxon>Ascomycota</taxon>
        <taxon>Pezizomycotina</taxon>
        <taxon>Sordariomycetes</taxon>
        <taxon>Hypocreomycetidae</taxon>
        <taxon>Microascales</taxon>
        <taxon>Ceratocystidaceae</taxon>
        <taxon>Ceratocystis</taxon>
    </lineage>
</organism>
<dbReference type="Pfam" id="PF04516">
    <property type="entry name" value="CP2"/>
    <property type="match status" value="1"/>
</dbReference>
<evidence type="ECO:0000256" key="4">
    <source>
        <dbReference type="ARBA" id="ARBA00023163"/>
    </source>
</evidence>
<dbReference type="GO" id="GO:0000978">
    <property type="term" value="F:RNA polymerase II cis-regulatory region sequence-specific DNA binding"/>
    <property type="evidence" value="ECO:0007669"/>
    <property type="project" value="TreeGrafter"/>
</dbReference>
<proteinExistence type="predicted"/>
<evidence type="ECO:0000313" key="8">
    <source>
        <dbReference type="EMBL" id="PHH49907.1"/>
    </source>
</evidence>
<evidence type="ECO:0000259" key="7">
    <source>
        <dbReference type="PROSITE" id="PS51968"/>
    </source>
</evidence>
<dbReference type="PROSITE" id="PS51968">
    <property type="entry name" value="GRH_CP2_DB"/>
    <property type="match status" value="1"/>
</dbReference>
<feature type="compositionally biased region" description="Polar residues" evidence="6">
    <location>
        <begin position="210"/>
        <end position="219"/>
    </location>
</feature>
<dbReference type="Pfam" id="PF25416">
    <property type="entry name" value="GRHL1_C"/>
    <property type="match status" value="1"/>
</dbReference>
<dbReference type="OrthoDB" id="7680836at2759"/>
<evidence type="ECO:0000256" key="1">
    <source>
        <dbReference type="ARBA" id="ARBA00004123"/>
    </source>
</evidence>
<keyword evidence="9" id="KW-1185">Reference proteome</keyword>
<dbReference type="InterPro" id="IPR007604">
    <property type="entry name" value="CP2"/>
</dbReference>
<feature type="compositionally biased region" description="Low complexity" evidence="6">
    <location>
        <begin position="48"/>
        <end position="60"/>
    </location>
</feature>
<keyword evidence="3" id="KW-0238">DNA-binding</keyword>
<keyword evidence="2" id="KW-0805">Transcription regulation</keyword>
<dbReference type="EMBL" id="APWK03000161">
    <property type="protein sequence ID" value="PHH49907.1"/>
    <property type="molecule type" value="Genomic_DNA"/>
</dbReference>
<evidence type="ECO:0000313" key="9">
    <source>
        <dbReference type="Proteomes" id="UP000222788"/>
    </source>
</evidence>
<feature type="compositionally biased region" description="Low complexity" evidence="6">
    <location>
        <begin position="146"/>
        <end position="163"/>
    </location>
</feature>
<feature type="domain" description="Grh/CP2 DB" evidence="7">
    <location>
        <begin position="292"/>
        <end position="550"/>
    </location>
</feature>
<dbReference type="PANTHER" id="PTHR11037:SF20">
    <property type="entry name" value="PROTEIN GRAINYHEAD"/>
    <property type="match status" value="1"/>
</dbReference>
<feature type="compositionally biased region" description="Basic residues" evidence="6">
    <location>
        <begin position="79"/>
        <end position="114"/>
    </location>
</feature>
<evidence type="ECO:0000256" key="5">
    <source>
        <dbReference type="ARBA" id="ARBA00023242"/>
    </source>
</evidence>
<dbReference type="AlphaFoldDB" id="A0A2C5WV64"/>
<comment type="subcellular location">
    <subcellularLocation>
        <location evidence="1">Nucleus</location>
    </subcellularLocation>
</comment>
<dbReference type="GO" id="GO:0001228">
    <property type="term" value="F:DNA-binding transcription activator activity, RNA polymerase II-specific"/>
    <property type="evidence" value="ECO:0007669"/>
    <property type="project" value="TreeGrafter"/>
</dbReference>
<dbReference type="InterPro" id="IPR057520">
    <property type="entry name" value="GRHL1/CP2_C"/>
</dbReference>
<accession>A0A2C5WV64</accession>
<gene>
    <name evidence="8" type="ORF">CFIMG_003120RA</name>
</gene>
<evidence type="ECO:0000256" key="3">
    <source>
        <dbReference type="ARBA" id="ARBA00023125"/>
    </source>
</evidence>
<dbReference type="Proteomes" id="UP000222788">
    <property type="component" value="Unassembled WGS sequence"/>
</dbReference>
<feature type="region of interest" description="Disordered" evidence="6">
    <location>
        <begin position="1"/>
        <end position="266"/>
    </location>
</feature>
<evidence type="ECO:0000256" key="6">
    <source>
        <dbReference type="SAM" id="MobiDB-lite"/>
    </source>
</evidence>
<keyword evidence="5" id="KW-0539">Nucleus</keyword>
<keyword evidence="4" id="KW-0804">Transcription</keyword>
<dbReference type="InterPro" id="IPR040167">
    <property type="entry name" value="TF_CP2-like"/>
</dbReference>
<reference evidence="8 9" key="1">
    <citation type="journal article" date="2013" name="Fungal Biol.">
        <title>Analysis of microsatellite markers in the genome of the plant pathogen Ceratocystis fimbriata.</title>
        <authorList>
            <person name="Simpson M.C."/>
            <person name="Wilken P.M."/>
            <person name="Coetzee M.P."/>
            <person name="Wingfield M.J."/>
            <person name="Wingfield B.D."/>
        </authorList>
    </citation>
    <scope>NUCLEOTIDE SEQUENCE [LARGE SCALE GENOMIC DNA]</scope>
    <source>
        <strain evidence="8 9">CBS 114723</strain>
    </source>
</reference>
<dbReference type="PANTHER" id="PTHR11037">
    <property type="entry name" value="TRANSCRIPTION FACTOR CP2"/>
    <property type="match status" value="1"/>
</dbReference>
<dbReference type="STRING" id="1035309.A0A2C5WV64"/>
<feature type="compositionally biased region" description="Low complexity" evidence="6">
    <location>
        <begin position="238"/>
        <end position="248"/>
    </location>
</feature>
<feature type="compositionally biased region" description="Polar residues" evidence="6">
    <location>
        <begin position="644"/>
        <end position="654"/>
    </location>
</feature>
<comment type="caution">
    <text evidence="8">The sequence shown here is derived from an EMBL/GenBank/DDBJ whole genome shotgun (WGS) entry which is preliminary data.</text>
</comment>
<sequence length="833" mass="93053">MDYTRSGDRPIVPPNRPADSPSHQSQPTDAKEQQQQHQHQQPLRPIVTTTSSQPSTSPTSAVNPHTHPPHSISQTYPHPHSHRHSPFQSHTHTHPHPPPSHRHSHSHSHSRSHTKTAPANSAATMMGFSNAPLPSGIPDRHYASGHPSSQPPHSSHYYSHFVSHPPPHSTTPVSENTPRRLSDLAPSSAGLYPHSHPSTPSSHHHPPPNYASQPLSPRQYSRYDHTPMPAPYEQQSLPAAMSSSSIAPGPIPARVNMQSPRSMQGPGLIPAPALSMPPGPHIKSEPPSHPQSPFRFQTTLETPTSMIQRDDEIPITYLNKSQKYRIIVCDSQSRTIQPPGSKVQYRTSIRVTFDDAGQRREPAAAWELWKETRDTRTDDESRYSSGQLRALEFIDEGDRRRPFGTEVQLERHSFDSFSVIWSPASLENAQCAINARFNFLSTDFSQTKGVKGVAVRVVAKTSLYSNPNANTPNNNTFSELSYCKAKVFRDHGAERKLAIDSDRVRRSIEKIRHTLRGSERGMAPKRKDRITKRPRNAARSRLLQRNIMDRSMDDEKFEVDDDMDRNDDDIGYVSPTESLQIQLRSLEQMSRSTSSCTVFVLPGEEGDDPDLFPVKLYEDRHERPHGSVSDISRQHHHSWPASERTGSISDSQSRAPLGHPPSMTISPTNAVDVDHTYRPPVAAASHAIACFYLRRQTPTTHSAQQLPRVRLTPEDTLFRATYLMKRTASELCQRIGAKWKVDTSTSRLVHVNANSIEVCVDDDFVQQMPEGQAYDMELLKVASPRLPPALPSVSALASVTGSLSLPSILNDTHSSPRQQRDTIYEIRLVPVSP</sequence>
<dbReference type="GO" id="GO:0005634">
    <property type="term" value="C:nucleus"/>
    <property type="evidence" value="ECO:0007669"/>
    <property type="project" value="UniProtKB-SubCell"/>
</dbReference>
<feature type="region of interest" description="Disordered" evidence="6">
    <location>
        <begin position="623"/>
        <end position="664"/>
    </location>
</feature>
<name>A0A2C5WV64_9PEZI</name>
<evidence type="ECO:0000256" key="2">
    <source>
        <dbReference type="ARBA" id="ARBA00023015"/>
    </source>
</evidence>
<protein>
    <recommendedName>
        <fullName evidence="7">Grh/CP2 DB domain-containing protein</fullName>
    </recommendedName>
</protein>